<evidence type="ECO:0008006" key="4">
    <source>
        <dbReference type="Google" id="ProtNLM"/>
    </source>
</evidence>
<gene>
    <name evidence="2" type="ORF">SAMN06295912_11058</name>
</gene>
<dbReference type="RefSeq" id="WP_089219660.1">
    <property type="nucleotide sequence ID" value="NZ_FZOS01000010.1"/>
</dbReference>
<dbReference type="PROSITE" id="PS51257">
    <property type="entry name" value="PROKAR_LIPOPROTEIN"/>
    <property type="match status" value="1"/>
</dbReference>
<name>A0A239FVQ7_9SPHN</name>
<keyword evidence="3" id="KW-1185">Reference proteome</keyword>
<feature type="chain" id="PRO_5012511949" description="TonB family C-terminal domain-containing protein" evidence="1">
    <location>
        <begin position="22"/>
        <end position="138"/>
    </location>
</feature>
<protein>
    <recommendedName>
        <fullName evidence="4">TonB family C-terminal domain-containing protein</fullName>
    </recommendedName>
</protein>
<proteinExistence type="predicted"/>
<evidence type="ECO:0000313" key="3">
    <source>
        <dbReference type="Proteomes" id="UP000198281"/>
    </source>
</evidence>
<dbReference type="EMBL" id="FZOS01000010">
    <property type="protein sequence ID" value="SNS60855.1"/>
    <property type="molecule type" value="Genomic_DNA"/>
</dbReference>
<dbReference type="Gene3D" id="3.30.1150.10">
    <property type="match status" value="1"/>
</dbReference>
<dbReference type="AlphaFoldDB" id="A0A239FVQ7"/>
<reference evidence="3" key="1">
    <citation type="submission" date="2017-06" db="EMBL/GenBank/DDBJ databases">
        <authorList>
            <person name="Varghese N."/>
            <person name="Submissions S."/>
        </authorList>
    </citation>
    <scope>NUCLEOTIDE SEQUENCE [LARGE SCALE GENOMIC DNA]</scope>
    <source>
        <strain evidence="3">LNB2</strain>
    </source>
</reference>
<organism evidence="2 3">
    <name type="scientific">Edaphosphingomonas laterariae</name>
    <dbReference type="NCBI Taxonomy" id="861865"/>
    <lineage>
        <taxon>Bacteria</taxon>
        <taxon>Pseudomonadati</taxon>
        <taxon>Pseudomonadota</taxon>
        <taxon>Alphaproteobacteria</taxon>
        <taxon>Sphingomonadales</taxon>
        <taxon>Rhizorhabdaceae</taxon>
        <taxon>Edaphosphingomonas</taxon>
    </lineage>
</organism>
<evidence type="ECO:0000256" key="1">
    <source>
        <dbReference type="SAM" id="SignalP"/>
    </source>
</evidence>
<dbReference type="OrthoDB" id="7161229at2"/>
<evidence type="ECO:0000313" key="2">
    <source>
        <dbReference type="EMBL" id="SNS60855.1"/>
    </source>
</evidence>
<accession>A0A239FVQ7</accession>
<feature type="signal peptide" evidence="1">
    <location>
        <begin position="1"/>
        <end position="21"/>
    </location>
</feature>
<sequence length="138" mass="14408">MKRRCALIPGLSALLAGCATPSNPVAVAPGPDRAAVLRATQAAAEQVRRCYRHPKVIRAARAISTTLVVRYAADGTLVGLPAVARQSGVTPDNAVQAGRMAEAASMAVLRCQPIQLPPELHARGWDEFELTFSPGGAA</sequence>
<dbReference type="Proteomes" id="UP000198281">
    <property type="component" value="Unassembled WGS sequence"/>
</dbReference>
<keyword evidence="1" id="KW-0732">Signal</keyword>